<protein>
    <submittedName>
        <fullName evidence="11">Odorant receptor 67c-like</fullName>
    </submittedName>
</protein>
<evidence type="ECO:0000256" key="7">
    <source>
        <dbReference type="ARBA" id="ARBA00023136"/>
    </source>
</evidence>
<feature type="transmembrane region" description="Helical" evidence="10">
    <location>
        <begin position="716"/>
        <end position="734"/>
    </location>
</feature>
<keyword evidence="5" id="KW-0552">Olfaction</keyword>
<keyword evidence="12" id="KW-1185">Reference proteome</keyword>
<evidence type="ECO:0000313" key="11">
    <source>
        <dbReference type="EMBL" id="RZC42341.1"/>
    </source>
</evidence>
<feature type="transmembrane region" description="Helical" evidence="10">
    <location>
        <begin position="1032"/>
        <end position="1050"/>
    </location>
</feature>
<dbReference type="GO" id="GO:0005886">
    <property type="term" value="C:plasma membrane"/>
    <property type="evidence" value="ECO:0007669"/>
    <property type="project" value="UniProtKB-SubCell"/>
</dbReference>
<dbReference type="AlphaFoldDB" id="A0A482WAU4"/>
<proteinExistence type="predicted"/>
<evidence type="ECO:0000256" key="1">
    <source>
        <dbReference type="ARBA" id="ARBA00004651"/>
    </source>
</evidence>
<dbReference type="Proteomes" id="UP000292052">
    <property type="component" value="Unassembled WGS sequence"/>
</dbReference>
<evidence type="ECO:0000256" key="2">
    <source>
        <dbReference type="ARBA" id="ARBA00022475"/>
    </source>
</evidence>
<dbReference type="PANTHER" id="PTHR21137">
    <property type="entry name" value="ODORANT RECEPTOR"/>
    <property type="match status" value="1"/>
</dbReference>
<evidence type="ECO:0000256" key="9">
    <source>
        <dbReference type="ARBA" id="ARBA00023224"/>
    </source>
</evidence>
<sequence length="1138" mass="130034">MRYCFLRKIENVNSLIEGLVEFEEFCPQSEIVATDEKVQYYSKAIIVYWFFGNVMNCVSPLLDKGECMQNRKSDLYRERDPCGLMARCFYPFDVSKTLFPMAYFIQVYTCGMITYYIVVLTMTLVGIMMHTLTQLQYCRTLIRNLEKDIASGATDLARMVRRVIRYHIKIIDVLRISNLWPRDDNYVYNIGRGLKDMSLILSLMPCALPILADFSWQLYSMGVLNLFFENFNFLSLEGVYNLTALTENLIALNCIVGMIYMTICFIQKRKLIKNLVKTLDIFDNYSRSSNLIETDKKANLYAKLFLFYGILGNIVYMMMPQMSVEKCKVGRARQAEDLDIPCGLVTRCRFPFKFDYSPVFEIVFVHQFYTCTMVTVIILDLTMLLCGFLIHITNQLKHLRTFVVKLSHNTSKNLVEEVRFCVKYHIAIITYSEKTNEAFSTMMMLHLTLTSLVISALGFEILIVDNFNDSLRFTLHLLGWLVLLLLICYYGQILIDESVAVAEDIYFIPWHLAPVKIQKDIMMILMRSQKPLTLSAANIGVIFLFVAMVVYWFFGNVTNFTVPLLGRDKCSRQSKIYEERDPCGLMTQSFHPFDVSKELFPFAYFTQVYACLVITYYVVALTLTMVGIMIHTLAQLEYCRILIRGLSKDIVFESEDLALRVKRIIHYHIKIIEYSEKTNDAFSTMMMVHLTLTSLVISALGFEIIIVGNIYDSFRFALHLFGWLVVLLLSCYYGQILIDKVIAPSVSTVNTMSLFQSAAVAEDVYSVAWYQAPVDIQKDVLMVLMRSQKPLTLSAANLGVMSFPTFLSVIIPERHSFILACSFVEGNISMTSINENIIALSALYGLIYIALCFMNRNEDIKALVEDLSEFEFYSPMSLIEETENSAKFYTKLFITYGIVGNVCYGLIPLVNYSECQRNRPSHMLTFGIPCGLVVRMVLPFKYDYSPMVQIAALHEIAVCTLGSTIIIIITMLICGVLIHVTSQLKYLKSLISDMSAVTDDTNLQQKIQFCVKFHTAIIDYATRADTSFSQMMLLHITLTAFVISVLGFEITTTANVAEAFRFAMHLTGWLGMLFIVCYYGQTLMDESSAIAVAIYSFSWYEKSVVVQKYALLILLRSQKPLTLKAAGLNIMSLATFLG</sequence>
<dbReference type="GO" id="GO:0005549">
    <property type="term" value="F:odorant binding"/>
    <property type="evidence" value="ECO:0007669"/>
    <property type="project" value="InterPro"/>
</dbReference>
<keyword evidence="4 10" id="KW-0812">Transmembrane</keyword>
<evidence type="ECO:0000256" key="6">
    <source>
        <dbReference type="ARBA" id="ARBA00022989"/>
    </source>
</evidence>
<feature type="transmembrane region" description="Helical" evidence="10">
    <location>
        <begin position="45"/>
        <end position="62"/>
    </location>
</feature>
<feature type="transmembrane region" description="Helical" evidence="10">
    <location>
        <begin position="300"/>
        <end position="319"/>
    </location>
</feature>
<keyword evidence="3" id="KW-0716">Sensory transduction</keyword>
<evidence type="ECO:0000256" key="10">
    <source>
        <dbReference type="SAM" id="Phobius"/>
    </source>
</evidence>
<evidence type="ECO:0000313" key="12">
    <source>
        <dbReference type="Proteomes" id="UP000292052"/>
    </source>
</evidence>
<feature type="transmembrane region" description="Helical" evidence="10">
    <location>
        <begin position="687"/>
        <end position="710"/>
    </location>
</feature>
<dbReference type="EMBL" id="QDEB01008953">
    <property type="protein sequence ID" value="RZC42341.1"/>
    <property type="molecule type" value="Genomic_DNA"/>
</dbReference>
<organism evidence="11 12">
    <name type="scientific">Asbolus verrucosus</name>
    <name type="common">Desert ironclad beetle</name>
    <dbReference type="NCBI Taxonomy" id="1661398"/>
    <lineage>
        <taxon>Eukaryota</taxon>
        <taxon>Metazoa</taxon>
        <taxon>Ecdysozoa</taxon>
        <taxon>Arthropoda</taxon>
        <taxon>Hexapoda</taxon>
        <taxon>Insecta</taxon>
        <taxon>Pterygota</taxon>
        <taxon>Neoptera</taxon>
        <taxon>Endopterygota</taxon>
        <taxon>Coleoptera</taxon>
        <taxon>Polyphaga</taxon>
        <taxon>Cucujiformia</taxon>
        <taxon>Tenebrionidae</taxon>
        <taxon>Pimeliinae</taxon>
        <taxon>Asbolus</taxon>
    </lineage>
</organism>
<feature type="transmembrane region" description="Helical" evidence="10">
    <location>
        <begin position="837"/>
        <end position="854"/>
    </location>
</feature>
<evidence type="ECO:0000256" key="8">
    <source>
        <dbReference type="ARBA" id="ARBA00023170"/>
    </source>
</evidence>
<evidence type="ECO:0000256" key="3">
    <source>
        <dbReference type="ARBA" id="ARBA00022606"/>
    </source>
</evidence>
<feature type="transmembrane region" description="Helical" evidence="10">
    <location>
        <begin position="607"/>
        <end position="634"/>
    </location>
</feature>
<dbReference type="InterPro" id="IPR004117">
    <property type="entry name" value="7tm6_olfct_rcpt"/>
</dbReference>
<feature type="transmembrane region" description="Helical" evidence="10">
    <location>
        <begin position="199"/>
        <end position="219"/>
    </location>
</feature>
<feature type="transmembrane region" description="Helical" evidence="10">
    <location>
        <begin position="239"/>
        <end position="266"/>
    </location>
</feature>
<feature type="transmembrane region" description="Helical" evidence="10">
    <location>
        <begin position="952"/>
        <end position="978"/>
    </location>
</feature>
<reference evidence="11 12" key="1">
    <citation type="submission" date="2017-03" db="EMBL/GenBank/DDBJ databases">
        <title>Genome of the blue death feigning beetle - Asbolus verrucosus.</title>
        <authorList>
            <person name="Rider S.D."/>
        </authorList>
    </citation>
    <scope>NUCLEOTIDE SEQUENCE [LARGE SCALE GENOMIC DNA]</scope>
    <source>
        <strain evidence="11">Butters</strain>
        <tissue evidence="11">Head and leg muscle</tissue>
    </source>
</reference>
<dbReference type="GO" id="GO:0004984">
    <property type="term" value="F:olfactory receptor activity"/>
    <property type="evidence" value="ECO:0007669"/>
    <property type="project" value="InterPro"/>
</dbReference>
<accession>A0A482WAU4</accession>
<feature type="transmembrane region" description="Helical" evidence="10">
    <location>
        <begin position="367"/>
        <end position="390"/>
    </location>
</feature>
<keyword evidence="8 11" id="KW-0675">Receptor</keyword>
<name>A0A482WAU4_ASBVE</name>
<feature type="non-terminal residue" evidence="11">
    <location>
        <position position="1138"/>
    </location>
</feature>
<feature type="transmembrane region" description="Helical" evidence="10">
    <location>
        <begin position="103"/>
        <end position="127"/>
    </location>
</feature>
<dbReference type="Pfam" id="PF02949">
    <property type="entry name" value="7tm_6"/>
    <property type="match status" value="3"/>
</dbReference>
<feature type="transmembrane region" description="Helical" evidence="10">
    <location>
        <begin position="1062"/>
        <end position="1080"/>
    </location>
</feature>
<keyword evidence="6 10" id="KW-1133">Transmembrane helix</keyword>
<feature type="transmembrane region" description="Helical" evidence="10">
    <location>
        <begin position="791"/>
        <end position="811"/>
    </location>
</feature>
<dbReference type="PANTHER" id="PTHR21137:SF35">
    <property type="entry name" value="ODORANT RECEPTOR 19A-RELATED"/>
    <property type="match status" value="1"/>
</dbReference>
<feature type="transmembrane region" description="Helical" evidence="10">
    <location>
        <begin position="923"/>
        <end position="940"/>
    </location>
</feature>
<keyword evidence="7 10" id="KW-0472">Membrane</keyword>
<comment type="subcellular location">
    <subcellularLocation>
        <location evidence="1">Cell membrane</location>
        <topology evidence="1">Multi-pass membrane protein</topology>
    </subcellularLocation>
</comment>
<feature type="transmembrane region" description="Helical" evidence="10">
    <location>
        <begin position="532"/>
        <end position="554"/>
    </location>
</feature>
<evidence type="ECO:0000256" key="5">
    <source>
        <dbReference type="ARBA" id="ARBA00022725"/>
    </source>
</evidence>
<dbReference type="GO" id="GO:0007165">
    <property type="term" value="P:signal transduction"/>
    <property type="evidence" value="ECO:0007669"/>
    <property type="project" value="UniProtKB-KW"/>
</dbReference>
<evidence type="ECO:0000256" key="4">
    <source>
        <dbReference type="ARBA" id="ARBA00022692"/>
    </source>
</evidence>
<keyword evidence="9" id="KW-0807">Transducer</keyword>
<feature type="transmembrane region" description="Helical" evidence="10">
    <location>
        <begin position="470"/>
        <end position="490"/>
    </location>
</feature>
<keyword evidence="2" id="KW-1003">Cell membrane</keyword>
<gene>
    <name evidence="11" type="ORF">BDFB_008544</name>
</gene>
<feature type="transmembrane region" description="Helical" evidence="10">
    <location>
        <begin position="444"/>
        <end position="464"/>
    </location>
</feature>
<comment type="caution">
    <text evidence="11">The sequence shown here is derived from an EMBL/GenBank/DDBJ whole genome shotgun (WGS) entry which is preliminary data.</text>
</comment>
<dbReference type="OrthoDB" id="6814414at2759"/>